<evidence type="ECO:0000313" key="2">
    <source>
        <dbReference type="EMBL" id="AOP32847.1"/>
    </source>
</evidence>
<feature type="compositionally biased region" description="Basic and acidic residues" evidence="1">
    <location>
        <begin position="52"/>
        <end position="75"/>
    </location>
</feature>
<gene>
    <name evidence="2" type="ORF">A0128_02550</name>
</gene>
<reference evidence="2 3" key="1">
    <citation type="submission" date="2016-04" db="EMBL/GenBank/DDBJ databases">
        <title>Complete genome seqeunce of Leptospira alstonii serovar Room22.</title>
        <authorList>
            <person name="Nally J.E."/>
            <person name="Bayles D.O."/>
            <person name="Hurley D."/>
            <person name="Fanning S."/>
            <person name="McMahon B.J."/>
            <person name="Arent Z."/>
        </authorList>
    </citation>
    <scope>NUCLEOTIDE SEQUENCE [LARGE SCALE GENOMIC DNA]</scope>
    <source>
        <strain evidence="2 3">GWTS #1</strain>
    </source>
</reference>
<dbReference type="OrthoDB" id="338023at2"/>
<name>A0A1D7UT99_9LEPT</name>
<sequence>MSLNSRTDAHKIFADLYRKQRSPEHQEQIDEVIQKSNDIFIRIDLMKKVDEDFEKKKQEDNKKTDEEDKSKRSSERASTSAKTAPKQSPQRKNDAAASAAGIGFLANLFGGNAAINKFAKDTGTIDVGFLGRKLQIAPGVQNLFKFLKEDQIIATIQALRFCEQQGWRYWKPLVYNVVLNFNKLLNSIISLDSLFIDQISPEIFLNRATKLELYYARHLSREDSKDIIMTQVPELIKKDEKLIPRMPQIMAGLTYGLNLENGRPRMTDAIRAFHIVATKRMISWEEIVQQLNVPPINETKFQGSSDIIKEVETTLIRLADDIQTRLNRKEELQNLRERYFRIDDKGRMNFDFLNQIVDDYFENHVPENMQSASIKSAFKGTPHKLMYLLLRDFQASYAPVLEGTVKIGSKNQSRDVIIMLPGLFKGDIEQINNLLRLLDAFNKKYPSFQYSFATYNEHTTSSAGVEDQITQNLLKLLGDAAGFMGKFAEKLNILVENHLLARQYETAGKLNDRVLVSKEKVIDEIKILHRFIPYYDSTVVSGNRLNGKTLDFVFLEMAKLLYNYAVIYKDKPTITKLTLHKKIDTELTALMKEYERLAGKEYETTRMEEA</sequence>
<accession>A0A1D7UT99</accession>
<dbReference type="KEGG" id="laj:A0128_02550"/>
<proteinExistence type="predicted"/>
<evidence type="ECO:0000313" key="3">
    <source>
        <dbReference type="Proteomes" id="UP000094197"/>
    </source>
</evidence>
<dbReference type="AlphaFoldDB" id="A0A1D7UT99"/>
<organism evidence="2 3">
    <name type="scientific">Leptospira tipperaryensis</name>
    <dbReference type="NCBI Taxonomy" id="2564040"/>
    <lineage>
        <taxon>Bacteria</taxon>
        <taxon>Pseudomonadati</taxon>
        <taxon>Spirochaetota</taxon>
        <taxon>Spirochaetia</taxon>
        <taxon>Leptospirales</taxon>
        <taxon>Leptospiraceae</taxon>
        <taxon>Leptospira</taxon>
    </lineage>
</organism>
<feature type="compositionally biased region" description="Polar residues" evidence="1">
    <location>
        <begin position="76"/>
        <end position="90"/>
    </location>
</feature>
<dbReference type="Proteomes" id="UP000094197">
    <property type="component" value="Chromosome 1"/>
</dbReference>
<evidence type="ECO:0000256" key="1">
    <source>
        <dbReference type="SAM" id="MobiDB-lite"/>
    </source>
</evidence>
<dbReference type="RefSeq" id="WP_069606094.1">
    <property type="nucleotide sequence ID" value="NZ_CP015217.1"/>
</dbReference>
<keyword evidence="3" id="KW-1185">Reference proteome</keyword>
<feature type="region of interest" description="Disordered" evidence="1">
    <location>
        <begin position="52"/>
        <end position="93"/>
    </location>
</feature>
<protein>
    <submittedName>
        <fullName evidence="2">Uncharacterized protein</fullName>
    </submittedName>
</protein>
<dbReference type="EMBL" id="CP015217">
    <property type="protein sequence ID" value="AOP32847.1"/>
    <property type="molecule type" value="Genomic_DNA"/>
</dbReference>